<dbReference type="EMBL" id="KN882026">
    <property type="protein sequence ID" value="KIY46619.1"/>
    <property type="molecule type" value="Genomic_DNA"/>
</dbReference>
<gene>
    <name evidence="1" type="ORF">FISHEDRAFT_60212</name>
</gene>
<proteinExistence type="predicted"/>
<reference evidence="1 2" key="1">
    <citation type="journal article" date="2015" name="Fungal Genet. Biol.">
        <title>Evolution of novel wood decay mechanisms in Agaricales revealed by the genome sequences of Fistulina hepatica and Cylindrobasidium torrendii.</title>
        <authorList>
            <person name="Floudas D."/>
            <person name="Held B.W."/>
            <person name="Riley R."/>
            <person name="Nagy L.G."/>
            <person name="Koehler G."/>
            <person name="Ransdell A.S."/>
            <person name="Younus H."/>
            <person name="Chow J."/>
            <person name="Chiniquy J."/>
            <person name="Lipzen A."/>
            <person name="Tritt A."/>
            <person name="Sun H."/>
            <person name="Haridas S."/>
            <person name="LaButti K."/>
            <person name="Ohm R.A."/>
            <person name="Kues U."/>
            <person name="Blanchette R.A."/>
            <person name="Grigoriev I.V."/>
            <person name="Minto R.E."/>
            <person name="Hibbett D.S."/>
        </authorList>
    </citation>
    <scope>NUCLEOTIDE SEQUENCE [LARGE SCALE GENOMIC DNA]</scope>
    <source>
        <strain evidence="1 2">ATCC 64428</strain>
    </source>
</reference>
<evidence type="ECO:0000313" key="1">
    <source>
        <dbReference type="EMBL" id="KIY46619.1"/>
    </source>
</evidence>
<dbReference type="AlphaFoldDB" id="A0A0D7A8B6"/>
<name>A0A0D7A8B6_9AGAR</name>
<dbReference type="Proteomes" id="UP000054144">
    <property type="component" value="Unassembled WGS sequence"/>
</dbReference>
<protein>
    <submittedName>
        <fullName evidence="1">Uncharacterized protein</fullName>
    </submittedName>
</protein>
<accession>A0A0D7A8B6</accession>
<organism evidence="1 2">
    <name type="scientific">Fistulina hepatica ATCC 64428</name>
    <dbReference type="NCBI Taxonomy" id="1128425"/>
    <lineage>
        <taxon>Eukaryota</taxon>
        <taxon>Fungi</taxon>
        <taxon>Dikarya</taxon>
        <taxon>Basidiomycota</taxon>
        <taxon>Agaricomycotina</taxon>
        <taxon>Agaricomycetes</taxon>
        <taxon>Agaricomycetidae</taxon>
        <taxon>Agaricales</taxon>
        <taxon>Fistulinaceae</taxon>
        <taxon>Fistulina</taxon>
    </lineage>
</organism>
<evidence type="ECO:0000313" key="2">
    <source>
        <dbReference type="Proteomes" id="UP000054144"/>
    </source>
</evidence>
<sequence>MSLVCTVGVCTRMVKTLIRAPGACSPIVEAVIPVCHFYTYVWTNGFTRFDGDTNAMFAMFDFAAQRPSRKHTSVPSSFQPVLPSQASIPAVSRNVLPYPFMFYPPSYLAKDESPPNNRTPAPHHENHRRYVRYEPYSRAWRRVREMSKIVEEPESYAMKEVETSSTSTQSSSHILHDVPADRAEIEARGNDINAVVPQNPVVRFLQRLANLAFAVKEMILAPWRRQN</sequence>
<keyword evidence="2" id="KW-1185">Reference proteome</keyword>